<dbReference type="AlphaFoldDB" id="A0A0A9C0A4"/>
<sequence>MVILGAWTLWNIRNRCIFDGALPSLSGAHRFFKDELGLWCLAGAKKLQELGLGHEKGLG</sequence>
<name>A0A0A9C0A4_ARUDO</name>
<evidence type="ECO:0000313" key="1">
    <source>
        <dbReference type="EMBL" id="JAD68991.1"/>
    </source>
</evidence>
<organism evidence="1">
    <name type="scientific">Arundo donax</name>
    <name type="common">Giant reed</name>
    <name type="synonym">Donax arundinaceus</name>
    <dbReference type="NCBI Taxonomy" id="35708"/>
    <lineage>
        <taxon>Eukaryota</taxon>
        <taxon>Viridiplantae</taxon>
        <taxon>Streptophyta</taxon>
        <taxon>Embryophyta</taxon>
        <taxon>Tracheophyta</taxon>
        <taxon>Spermatophyta</taxon>
        <taxon>Magnoliopsida</taxon>
        <taxon>Liliopsida</taxon>
        <taxon>Poales</taxon>
        <taxon>Poaceae</taxon>
        <taxon>PACMAD clade</taxon>
        <taxon>Arundinoideae</taxon>
        <taxon>Arundineae</taxon>
        <taxon>Arundo</taxon>
    </lineage>
</organism>
<protein>
    <submittedName>
        <fullName evidence="1">Uncharacterized protein</fullName>
    </submittedName>
</protein>
<reference evidence="1" key="1">
    <citation type="submission" date="2014-09" db="EMBL/GenBank/DDBJ databases">
        <authorList>
            <person name="Magalhaes I.L.F."/>
            <person name="Oliveira U."/>
            <person name="Santos F.R."/>
            <person name="Vidigal T.H.D.A."/>
            <person name="Brescovit A.D."/>
            <person name="Santos A.J."/>
        </authorList>
    </citation>
    <scope>NUCLEOTIDE SEQUENCE</scope>
    <source>
        <tissue evidence="1">Shoot tissue taken approximately 20 cm above the soil surface</tissue>
    </source>
</reference>
<dbReference type="EMBL" id="GBRH01228904">
    <property type="protein sequence ID" value="JAD68991.1"/>
    <property type="molecule type" value="Transcribed_RNA"/>
</dbReference>
<proteinExistence type="predicted"/>
<reference evidence="1" key="2">
    <citation type="journal article" date="2015" name="Data Brief">
        <title>Shoot transcriptome of the giant reed, Arundo donax.</title>
        <authorList>
            <person name="Barrero R.A."/>
            <person name="Guerrero F.D."/>
            <person name="Moolhuijzen P."/>
            <person name="Goolsby J.A."/>
            <person name="Tidwell J."/>
            <person name="Bellgard S.E."/>
            <person name="Bellgard M.I."/>
        </authorList>
    </citation>
    <scope>NUCLEOTIDE SEQUENCE</scope>
    <source>
        <tissue evidence="1">Shoot tissue taken approximately 20 cm above the soil surface</tissue>
    </source>
</reference>
<accession>A0A0A9C0A4</accession>